<keyword evidence="2" id="KW-1185">Reference proteome</keyword>
<name>A0ABW2WL25_9ACTN</name>
<dbReference type="RefSeq" id="WP_381617131.1">
    <property type="nucleotide sequence ID" value="NZ_JBHTEB010000001.1"/>
</dbReference>
<protein>
    <submittedName>
        <fullName evidence="1">Uncharacterized protein</fullName>
    </submittedName>
</protein>
<proteinExistence type="predicted"/>
<organism evidence="1 2">
    <name type="scientific">Streptomyces flavalbus</name>
    <dbReference type="NCBI Taxonomy" id="2665155"/>
    <lineage>
        <taxon>Bacteria</taxon>
        <taxon>Bacillati</taxon>
        <taxon>Actinomycetota</taxon>
        <taxon>Actinomycetes</taxon>
        <taxon>Kitasatosporales</taxon>
        <taxon>Streptomycetaceae</taxon>
        <taxon>Streptomyces</taxon>
    </lineage>
</organism>
<comment type="caution">
    <text evidence="1">The sequence shown here is derived from an EMBL/GenBank/DDBJ whole genome shotgun (WGS) entry which is preliminary data.</text>
</comment>
<evidence type="ECO:0000313" key="2">
    <source>
        <dbReference type="Proteomes" id="UP001597023"/>
    </source>
</evidence>
<dbReference type="Proteomes" id="UP001597023">
    <property type="component" value="Unassembled WGS sequence"/>
</dbReference>
<evidence type="ECO:0000313" key="1">
    <source>
        <dbReference type="EMBL" id="MFD0319072.1"/>
    </source>
</evidence>
<sequence length="44" mass="4827">MILLVLAVRVLGRDVVALLRRAAAAGVRWGISELRRGDQRDGRA</sequence>
<accession>A0ABW2WL25</accession>
<dbReference type="EMBL" id="JBHTEB010000001">
    <property type="protein sequence ID" value="MFD0319072.1"/>
    <property type="molecule type" value="Genomic_DNA"/>
</dbReference>
<reference evidence="2" key="1">
    <citation type="journal article" date="2019" name="Int. J. Syst. Evol. Microbiol.">
        <title>The Global Catalogue of Microorganisms (GCM) 10K type strain sequencing project: providing services to taxonomists for standard genome sequencing and annotation.</title>
        <authorList>
            <consortium name="The Broad Institute Genomics Platform"/>
            <consortium name="The Broad Institute Genome Sequencing Center for Infectious Disease"/>
            <person name="Wu L."/>
            <person name="Ma J."/>
        </authorList>
    </citation>
    <scope>NUCLEOTIDE SEQUENCE [LARGE SCALE GENOMIC DNA]</scope>
    <source>
        <strain evidence="2">CGMCC 4.7400</strain>
    </source>
</reference>
<gene>
    <name evidence="1" type="ORF">ACFQZ6_33630</name>
</gene>